<protein>
    <submittedName>
        <fullName evidence="1">Uncharacterized protein</fullName>
    </submittedName>
</protein>
<gene>
    <name evidence="1" type="ORF">BLA29_015076</name>
</gene>
<sequence length="92" mass="10708">NDAQQLLYFIKGDLPNTRYIRNVTSFSDNLQWYNVTCSGLEDARGTWDNEKFKDVINICKNYSPTLKCIITGDENGFIRLFAYPCYDTKVCF</sequence>
<dbReference type="OrthoDB" id="47802at2759"/>
<dbReference type="EMBL" id="MUJZ01068020">
    <property type="protein sequence ID" value="OTF69950.1"/>
    <property type="molecule type" value="Genomic_DNA"/>
</dbReference>
<evidence type="ECO:0000313" key="1">
    <source>
        <dbReference type="EMBL" id="OTF69950.1"/>
    </source>
</evidence>
<comment type="caution">
    <text evidence="1">The sequence shown here is derived from an EMBL/GenBank/DDBJ whole genome shotgun (WGS) entry which is preliminary data.</text>
</comment>
<name>A0A1Y3ANE2_EURMA</name>
<dbReference type="InterPro" id="IPR015943">
    <property type="entry name" value="WD40/YVTN_repeat-like_dom_sf"/>
</dbReference>
<evidence type="ECO:0000313" key="2">
    <source>
        <dbReference type="Proteomes" id="UP000194236"/>
    </source>
</evidence>
<dbReference type="Gene3D" id="2.130.10.10">
    <property type="entry name" value="YVTN repeat-like/Quinoprotein amine dehydrogenase"/>
    <property type="match status" value="1"/>
</dbReference>
<keyword evidence="2" id="KW-1185">Reference proteome</keyword>
<organism evidence="1 2">
    <name type="scientific">Euroglyphus maynei</name>
    <name type="common">Mayne's house dust mite</name>
    <dbReference type="NCBI Taxonomy" id="6958"/>
    <lineage>
        <taxon>Eukaryota</taxon>
        <taxon>Metazoa</taxon>
        <taxon>Ecdysozoa</taxon>
        <taxon>Arthropoda</taxon>
        <taxon>Chelicerata</taxon>
        <taxon>Arachnida</taxon>
        <taxon>Acari</taxon>
        <taxon>Acariformes</taxon>
        <taxon>Sarcoptiformes</taxon>
        <taxon>Astigmata</taxon>
        <taxon>Psoroptidia</taxon>
        <taxon>Analgoidea</taxon>
        <taxon>Pyroglyphidae</taxon>
        <taxon>Pyroglyphinae</taxon>
        <taxon>Euroglyphus</taxon>
    </lineage>
</organism>
<feature type="non-terminal residue" evidence="1">
    <location>
        <position position="1"/>
    </location>
</feature>
<accession>A0A1Y3ANE2</accession>
<proteinExistence type="predicted"/>
<reference evidence="1 2" key="1">
    <citation type="submission" date="2017-03" db="EMBL/GenBank/DDBJ databases">
        <title>Genome Survey of Euroglyphus maynei.</title>
        <authorList>
            <person name="Arlian L.G."/>
            <person name="Morgan M.S."/>
            <person name="Rider S.D."/>
        </authorList>
    </citation>
    <scope>NUCLEOTIDE SEQUENCE [LARGE SCALE GENOMIC DNA]</scope>
    <source>
        <strain evidence="1">Arlian Lab</strain>
        <tissue evidence="1">Whole body</tissue>
    </source>
</reference>
<dbReference type="AlphaFoldDB" id="A0A1Y3ANE2"/>
<dbReference type="Proteomes" id="UP000194236">
    <property type="component" value="Unassembled WGS sequence"/>
</dbReference>